<evidence type="ECO:0000256" key="7">
    <source>
        <dbReference type="ARBA" id="ARBA00023157"/>
    </source>
</evidence>
<dbReference type="PANTHER" id="PTHR24248">
    <property type="entry name" value="ADRENERGIC RECEPTOR-RELATED G-PROTEIN COUPLED RECEPTOR"/>
    <property type="match status" value="1"/>
</dbReference>
<feature type="transmembrane region" description="Helical" evidence="12">
    <location>
        <begin position="163"/>
        <end position="188"/>
    </location>
</feature>
<keyword evidence="2" id="KW-1003">Cell membrane</keyword>
<dbReference type="GO" id="GO:0005886">
    <property type="term" value="C:plasma membrane"/>
    <property type="evidence" value="ECO:0007669"/>
    <property type="project" value="UniProtKB-SubCell"/>
</dbReference>
<dbReference type="SUPFAM" id="SSF81321">
    <property type="entry name" value="Family A G protein-coupled receptor-like"/>
    <property type="match status" value="1"/>
</dbReference>
<dbReference type="EnsemblMetazoa" id="XM_038195746.1">
    <property type="protein sequence ID" value="XP_038051674.1"/>
    <property type="gene ID" value="LOC119724616"/>
</dbReference>
<dbReference type="InterPro" id="IPR000276">
    <property type="entry name" value="GPCR_Rhodpsn"/>
</dbReference>
<dbReference type="Pfam" id="PF00001">
    <property type="entry name" value="7tm_1"/>
    <property type="match status" value="1"/>
</dbReference>
<dbReference type="InterPro" id="IPR017452">
    <property type="entry name" value="GPCR_Rhodpsn_7TM"/>
</dbReference>
<feature type="transmembrane region" description="Helical" evidence="12">
    <location>
        <begin position="208"/>
        <end position="230"/>
    </location>
</feature>
<protein>
    <recommendedName>
        <fullName evidence="13">G-protein coupled receptors family 1 profile domain-containing protein</fullName>
    </recommendedName>
</protein>
<keyword evidence="9 10" id="KW-0807">Transducer</keyword>
<dbReference type="PANTHER" id="PTHR24248:SF125">
    <property type="entry name" value="DOPAMINE D2-LIKE RECEPTOR"/>
    <property type="match status" value="1"/>
</dbReference>
<dbReference type="RefSeq" id="XP_038051674.1">
    <property type="nucleotide sequence ID" value="XM_038195746.1"/>
</dbReference>
<keyword evidence="3 10" id="KW-0812">Transmembrane</keyword>
<feature type="domain" description="G-protein coupled receptors family 1 profile" evidence="13">
    <location>
        <begin position="63"/>
        <end position="421"/>
    </location>
</feature>
<evidence type="ECO:0000256" key="12">
    <source>
        <dbReference type="SAM" id="Phobius"/>
    </source>
</evidence>
<evidence type="ECO:0000256" key="8">
    <source>
        <dbReference type="ARBA" id="ARBA00023170"/>
    </source>
</evidence>
<feature type="transmembrane region" description="Helical" evidence="12">
    <location>
        <begin position="47"/>
        <end position="71"/>
    </location>
</feature>
<keyword evidence="8 10" id="KW-0675">Receptor</keyword>
<evidence type="ECO:0000259" key="13">
    <source>
        <dbReference type="PROSITE" id="PS50262"/>
    </source>
</evidence>
<accession>A0A913ZK10</accession>
<sequence length="465" mass="51986">MGEIVNFTTTESLLNVMTCQSTEPIVNATAAWPSVAGEEQPLGTVQIAIAVTSCLICSITVLGNLVVLGAFCTDRRLRTYTNYYIVGLSVSDLVAGLITMPLYTVYWVLGRWPFGPAVCDTYLYLNHVFIHISVLGILVLAADRYQAVYHPFKHLRRRTLRHATFMISISYVIPFLIWLPWCLLWPYIVGARRIRPGFCYPQYVESLVFSILAPICFFWIPVPITSVLYLRIYRVIRKSKQQRPVRMTNLGTSCSTQDPASGYSIPTADQQPPKNPAVLDIHSTAAPLSAANYNHTTELPSWHENPSFEADVQLNNHTVPSLSRIEKYPVNRPTTGQASDGGPGSTTTTKPTEHERDFSTRESHRAIRTLTLILVALLVSSVPWSVLVIIYSVCPSCIPLVLYQTSVYLAHMNSTVNPFCYAVANPLYLDALKRLGLCWRRTTVPTRAGRSSSRPRTISVQNTML</sequence>
<dbReference type="Proteomes" id="UP000887568">
    <property type="component" value="Unplaced"/>
</dbReference>
<keyword evidence="5 10" id="KW-0297">G-protein coupled receptor</keyword>
<feature type="transmembrane region" description="Helical" evidence="12">
    <location>
        <begin position="121"/>
        <end position="142"/>
    </location>
</feature>
<keyword evidence="15" id="KW-1185">Reference proteome</keyword>
<evidence type="ECO:0000313" key="15">
    <source>
        <dbReference type="Proteomes" id="UP000887568"/>
    </source>
</evidence>
<evidence type="ECO:0000256" key="1">
    <source>
        <dbReference type="ARBA" id="ARBA00004651"/>
    </source>
</evidence>
<dbReference type="PROSITE" id="PS00237">
    <property type="entry name" value="G_PROTEIN_RECEP_F1_1"/>
    <property type="match status" value="1"/>
</dbReference>
<dbReference type="GO" id="GO:0045202">
    <property type="term" value="C:synapse"/>
    <property type="evidence" value="ECO:0007669"/>
    <property type="project" value="GOC"/>
</dbReference>
<proteinExistence type="inferred from homology"/>
<reference evidence="14" key="1">
    <citation type="submission" date="2022-11" db="UniProtKB">
        <authorList>
            <consortium name="EnsemblMetazoa"/>
        </authorList>
    </citation>
    <scope>IDENTIFICATION</scope>
</reference>
<dbReference type="GO" id="GO:0016907">
    <property type="term" value="F:G protein-coupled acetylcholine receptor activity"/>
    <property type="evidence" value="ECO:0007669"/>
    <property type="project" value="InterPro"/>
</dbReference>
<evidence type="ECO:0000256" key="6">
    <source>
        <dbReference type="ARBA" id="ARBA00023136"/>
    </source>
</evidence>
<dbReference type="Gene3D" id="1.20.1070.10">
    <property type="entry name" value="Rhodopsin 7-helix transmembrane proteins"/>
    <property type="match status" value="1"/>
</dbReference>
<keyword evidence="6 12" id="KW-0472">Membrane</keyword>
<evidence type="ECO:0000256" key="9">
    <source>
        <dbReference type="ARBA" id="ARBA00023224"/>
    </source>
</evidence>
<feature type="region of interest" description="Disordered" evidence="11">
    <location>
        <begin position="323"/>
        <end position="361"/>
    </location>
</feature>
<dbReference type="PROSITE" id="PS50262">
    <property type="entry name" value="G_PROTEIN_RECEP_F1_2"/>
    <property type="match status" value="1"/>
</dbReference>
<evidence type="ECO:0000256" key="3">
    <source>
        <dbReference type="ARBA" id="ARBA00022692"/>
    </source>
</evidence>
<feature type="transmembrane region" description="Helical" evidence="12">
    <location>
        <begin position="83"/>
        <end position="109"/>
    </location>
</feature>
<evidence type="ECO:0000256" key="4">
    <source>
        <dbReference type="ARBA" id="ARBA00022989"/>
    </source>
</evidence>
<dbReference type="AlphaFoldDB" id="A0A913ZK10"/>
<evidence type="ECO:0000256" key="10">
    <source>
        <dbReference type="RuleBase" id="RU000688"/>
    </source>
</evidence>
<dbReference type="OMA" id="LPSWHEN"/>
<dbReference type="InterPro" id="IPR000995">
    <property type="entry name" value="Musac_Ach_rcpt"/>
</dbReference>
<evidence type="ECO:0000256" key="5">
    <source>
        <dbReference type="ARBA" id="ARBA00023040"/>
    </source>
</evidence>
<name>A0A913ZK10_PATMI</name>
<dbReference type="GO" id="GO:0001591">
    <property type="term" value="F:dopamine neurotransmitter receptor activity, coupled via Gi/Go"/>
    <property type="evidence" value="ECO:0007669"/>
    <property type="project" value="TreeGrafter"/>
</dbReference>
<keyword evidence="4 12" id="KW-1133">Transmembrane helix</keyword>
<comment type="subcellular location">
    <subcellularLocation>
        <location evidence="1">Cell membrane</location>
        <topology evidence="1">Multi-pass membrane protein</topology>
    </subcellularLocation>
</comment>
<comment type="similarity">
    <text evidence="10">Belongs to the G-protein coupled receptor 1 family.</text>
</comment>
<feature type="compositionally biased region" description="Basic and acidic residues" evidence="11">
    <location>
        <begin position="351"/>
        <end position="361"/>
    </location>
</feature>
<feature type="transmembrane region" description="Helical" evidence="12">
    <location>
        <begin position="370"/>
        <end position="393"/>
    </location>
</feature>
<dbReference type="GeneID" id="119724616"/>
<dbReference type="PRINTS" id="PR00237">
    <property type="entry name" value="GPCRRHODOPSN"/>
</dbReference>
<evidence type="ECO:0000256" key="11">
    <source>
        <dbReference type="SAM" id="MobiDB-lite"/>
    </source>
</evidence>
<evidence type="ECO:0000256" key="2">
    <source>
        <dbReference type="ARBA" id="ARBA00022475"/>
    </source>
</evidence>
<organism evidence="14 15">
    <name type="scientific">Patiria miniata</name>
    <name type="common">Bat star</name>
    <name type="synonym">Asterina miniata</name>
    <dbReference type="NCBI Taxonomy" id="46514"/>
    <lineage>
        <taxon>Eukaryota</taxon>
        <taxon>Metazoa</taxon>
        <taxon>Echinodermata</taxon>
        <taxon>Eleutherozoa</taxon>
        <taxon>Asterozoa</taxon>
        <taxon>Asteroidea</taxon>
        <taxon>Valvatacea</taxon>
        <taxon>Valvatida</taxon>
        <taxon>Asterinidae</taxon>
        <taxon>Patiria</taxon>
    </lineage>
</organism>
<dbReference type="PRINTS" id="PR00243">
    <property type="entry name" value="MUSCARINICR"/>
</dbReference>
<evidence type="ECO:0000313" key="14">
    <source>
        <dbReference type="EnsemblMetazoa" id="XP_038051674.1"/>
    </source>
</evidence>
<dbReference type="OrthoDB" id="10071887at2759"/>
<keyword evidence="7" id="KW-1015">Disulfide bond</keyword>